<proteinExistence type="predicted"/>
<dbReference type="eggNOG" id="COG3795">
    <property type="taxonomic scope" value="Bacteria"/>
</dbReference>
<dbReference type="OrthoDB" id="668782at2"/>
<gene>
    <name evidence="1" type="ordered locus">KRH_12760</name>
</gene>
<dbReference type="EMBL" id="AP009152">
    <property type="protein sequence ID" value="BAG29623.1"/>
    <property type="molecule type" value="Genomic_DNA"/>
</dbReference>
<dbReference type="RefSeq" id="WP_012398344.1">
    <property type="nucleotide sequence ID" value="NC_010617.1"/>
</dbReference>
<dbReference type="KEGG" id="krh:KRH_12760"/>
<dbReference type="STRING" id="378753.KRH_12760"/>
<evidence type="ECO:0000313" key="1">
    <source>
        <dbReference type="EMBL" id="BAG29623.1"/>
    </source>
</evidence>
<dbReference type="HOGENOM" id="CLU_130902_3_1_11"/>
<dbReference type="Proteomes" id="UP000008838">
    <property type="component" value="Chromosome"/>
</dbReference>
<name>B2GHS0_KOCRD</name>
<keyword evidence="2" id="KW-1185">Reference proteome</keyword>
<evidence type="ECO:0008006" key="3">
    <source>
        <dbReference type="Google" id="ProtNLM"/>
    </source>
</evidence>
<sequence length="122" mass="12791">MTDYMLAVHHEPGIQDAGAVYSSPADMERAVTAVAAFNEHLQSSGRLVYAGGLTPPEAARTVDATGQHPENPLIAHGTVSDVGPILGGFWIVRAETPDEALDDARTASSACGRPVELRLLEG</sequence>
<organism evidence="1 2">
    <name type="scientific">Kocuria rhizophila (strain ATCC 9341 / DSM 348 / NBRC 103217 / DC2201)</name>
    <dbReference type="NCBI Taxonomy" id="378753"/>
    <lineage>
        <taxon>Bacteria</taxon>
        <taxon>Bacillati</taxon>
        <taxon>Actinomycetota</taxon>
        <taxon>Actinomycetes</taxon>
        <taxon>Micrococcales</taxon>
        <taxon>Micrococcaceae</taxon>
        <taxon>Kocuria</taxon>
    </lineage>
</organism>
<dbReference type="AlphaFoldDB" id="B2GHS0"/>
<dbReference type="Gene3D" id="3.30.70.1060">
    <property type="entry name" value="Dimeric alpha+beta barrel"/>
    <property type="match status" value="1"/>
</dbReference>
<dbReference type="SUPFAM" id="SSF54909">
    <property type="entry name" value="Dimeric alpha+beta barrel"/>
    <property type="match status" value="1"/>
</dbReference>
<dbReference type="InterPro" id="IPR011008">
    <property type="entry name" value="Dimeric_a/b-barrel"/>
</dbReference>
<evidence type="ECO:0000313" key="2">
    <source>
        <dbReference type="Proteomes" id="UP000008838"/>
    </source>
</evidence>
<reference evidence="1 2" key="1">
    <citation type="journal article" date="2008" name="J. Bacteriol.">
        <title>Complete genome sequence of the soil actinomycete Kocuria rhizophila.</title>
        <authorList>
            <person name="Takarada H."/>
            <person name="Sekine M."/>
            <person name="Kosugi H."/>
            <person name="Matsuo Y."/>
            <person name="Fujisawa T."/>
            <person name="Omata S."/>
            <person name="Kishi E."/>
            <person name="Shimizu A."/>
            <person name="Tsukatani N."/>
            <person name="Tanikawa S."/>
            <person name="Fujita N."/>
            <person name="Harayama S."/>
        </authorList>
    </citation>
    <scope>NUCLEOTIDE SEQUENCE [LARGE SCALE GENOMIC DNA]</scope>
    <source>
        <strain evidence="2">ATCC 9341 / DSM 348 / NBRC 103217 / DC2201</strain>
    </source>
</reference>
<accession>B2GHS0</accession>
<protein>
    <recommendedName>
        <fullName evidence="3">YCII-related domain-containing protein</fullName>
    </recommendedName>
</protein>